<evidence type="ECO:0000256" key="4">
    <source>
        <dbReference type="PROSITE-ProRule" id="PRU00175"/>
    </source>
</evidence>
<feature type="region of interest" description="Disordered" evidence="5">
    <location>
        <begin position="201"/>
        <end position="246"/>
    </location>
</feature>
<dbReference type="PANTHER" id="PTHR14134:SF3">
    <property type="entry name" value="RING-CH-TYPE DOMAIN-CONTAINING PROTEIN"/>
    <property type="match status" value="1"/>
</dbReference>
<dbReference type="AlphaFoldDB" id="A0AAW1R540"/>
<feature type="compositionally biased region" description="Acidic residues" evidence="5">
    <location>
        <begin position="228"/>
        <end position="241"/>
    </location>
</feature>
<evidence type="ECO:0000313" key="7">
    <source>
        <dbReference type="EMBL" id="KAK9829095.1"/>
    </source>
</evidence>
<dbReference type="EMBL" id="JALJOR010000001">
    <property type="protein sequence ID" value="KAK9829095.1"/>
    <property type="molecule type" value="Genomic_DNA"/>
</dbReference>
<dbReference type="GO" id="GO:0003697">
    <property type="term" value="F:single-stranded DNA binding"/>
    <property type="evidence" value="ECO:0007669"/>
    <property type="project" value="InterPro"/>
</dbReference>
<dbReference type="Proteomes" id="UP001489004">
    <property type="component" value="Unassembled WGS sequence"/>
</dbReference>
<dbReference type="PANTHER" id="PTHR14134">
    <property type="entry name" value="E3 UBIQUITIN-PROTEIN LIGASE RAD18"/>
    <property type="match status" value="1"/>
</dbReference>
<dbReference type="InterPro" id="IPR018957">
    <property type="entry name" value="Znf_C3HC4_RING-type"/>
</dbReference>
<dbReference type="Gene3D" id="3.30.40.10">
    <property type="entry name" value="Zinc/RING finger domain, C3HC4 (zinc finger)"/>
    <property type="match status" value="1"/>
</dbReference>
<evidence type="ECO:0000259" key="6">
    <source>
        <dbReference type="PROSITE" id="PS50089"/>
    </source>
</evidence>
<dbReference type="GO" id="GO:0006301">
    <property type="term" value="P:DNA damage tolerance"/>
    <property type="evidence" value="ECO:0007669"/>
    <property type="project" value="InterPro"/>
</dbReference>
<dbReference type="InterPro" id="IPR039577">
    <property type="entry name" value="Rad18"/>
</dbReference>
<keyword evidence="3" id="KW-0862">Zinc</keyword>
<evidence type="ECO:0000256" key="3">
    <source>
        <dbReference type="ARBA" id="ARBA00022833"/>
    </source>
</evidence>
<evidence type="ECO:0000313" key="8">
    <source>
        <dbReference type="Proteomes" id="UP001489004"/>
    </source>
</evidence>
<keyword evidence="1" id="KW-0479">Metal-binding</keyword>
<dbReference type="InterPro" id="IPR001841">
    <property type="entry name" value="Znf_RING"/>
</dbReference>
<comment type="caution">
    <text evidence="7">The sequence shown here is derived from an EMBL/GenBank/DDBJ whole genome shotgun (WGS) entry which is preliminary data.</text>
</comment>
<dbReference type="PROSITE" id="PS50089">
    <property type="entry name" value="ZF_RING_2"/>
    <property type="match status" value="1"/>
</dbReference>
<keyword evidence="2 4" id="KW-0863">Zinc-finger</keyword>
<dbReference type="SUPFAM" id="SSF57850">
    <property type="entry name" value="RING/U-box"/>
    <property type="match status" value="1"/>
</dbReference>
<feature type="domain" description="RING-type" evidence="6">
    <location>
        <begin position="125"/>
        <end position="170"/>
    </location>
</feature>
<organism evidence="7 8">
    <name type="scientific">[Myrmecia] bisecta</name>
    <dbReference type="NCBI Taxonomy" id="41462"/>
    <lineage>
        <taxon>Eukaryota</taxon>
        <taxon>Viridiplantae</taxon>
        <taxon>Chlorophyta</taxon>
        <taxon>core chlorophytes</taxon>
        <taxon>Trebouxiophyceae</taxon>
        <taxon>Trebouxiales</taxon>
        <taxon>Trebouxiaceae</taxon>
        <taxon>Myrmecia</taxon>
    </lineage>
</organism>
<name>A0AAW1R540_9CHLO</name>
<gene>
    <name evidence="7" type="ORF">WJX72_003861</name>
</gene>
<protein>
    <recommendedName>
        <fullName evidence="6">RING-type domain-containing protein</fullName>
    </recommendedName>
</protein>
<dbReference type="SMART" id="SM00184">
    <property type="entry name" value="RING"/>
    <property type="match status" value="1"/>
</dbReference>
<evidence type="ECO:0000256" key="1">
    <source>
        <dbReference type="ARBA" id="ARBA00022723"/>
    </source>
</evidence>
<dbReference type="GO" id="GO:0008270">
    <property type="term" value="F:zinc ion binding"/>
    <property type="evidence" value="ECO:0007669"/>
    <property type="project" value="UniProtKB-KW"/>
</dbReference>
<evidence type="ECO:0000256" key="2">
    <source>
        <dbReference type="ARBA" id="ARBA00022771"/>
    </source>
</evidence>
<reference evidence="7 8" key="1">
    <citation type="journal article" date="2024" name="Nat. Commun.">
        <title>Phylogenomics reveals the evolutionary origins of lichenization in chlorophyte algae.</title>
        <authorList>
            <person name="Puginier C."/>
            <person name="Libourel C."/>
            <person name="Otte J."/>
            <person name="Skaloud P."/>
            <person name="Haon M."/>
            <person name="Grisel S."/>
            <person name="Petersen M."/>
            <person name="Berrin J.G."/>
            <person name="Delaux P.M."/>
            <person name="Dal Grande F."/>
            <person name="Keller J."/>
        </authorList>
    </citation>
    <scope>NUCLEOTIDE SEQUENCE [LARGE SCALE GENOMIC DNA]</scope>
    <source>
        <strain evidence="7 8">SAG 2043</strain>
    </source>
</reference>
<dbReference type="GO" id="GO:0006513">
    <property type="term" value="P:protein monoubiquitination"/>
    <property type="evidence" value="ECO:0007669"/>
    <property type="project" value="InterPro"/>
</dbReference>
<dbReference type="GO" id="GO:0061630">
    <property type="term" value="F:ubiquitin protein ligase activity"/>
    <property type="evidence" value="ECO:0007669"/>
    <property type="project" value="InterPro"/>
</dbReference>
<evidence type="ECO:0000256" key="5">
    <source>
        <dbReference type="SAM" id="MobiDB-lite"/>
    </source>
</evidence>
<accession>A0AAW1R540</accession>
<keyword evidence="8" id="KW-1185">Reference proteome</keyword>
<dbReference type="InterPro" id="IPR017907">
    <property type="entry name" value="Znf_RING_CS"/>
</dbReference>
<sequence>MQCDAVQAKVQQLRARQTQWLREREAEQDRESVEAEIHAEGAVLLAAGHGATVVTEATLTPGKDMRPGHAANVIDRLTQRITDRLRDELRAQLQTETARARVSQQNEGQKLEGYLAKEIESQAICPICLDEMVPPKRAPVLLFPCGHSFCSVCISSHMQQHGKSHCPCCRMKIECKASNISLQQLIQGFVTRRDKVRKGAQRQHVQSHLEYTKPRPASPTFDLRGESDECVDPEAEGDDDESRLQRERETLTMRCRVLKNELLDVQAEEAAADAQLYTTMAGLQELHEQEATVNSKLQRVQAELAAVQAEMQAQQGQLEEVNQQRQSAAARAALIQQILAPLQKEVDKVDVLLSAMSGGNMASQSKNKLA</sequence>
<proteinExistence type="predicted"/>
<dbReference type="InterPro" id="IPR013083">
    <property type="entry name" value="Znf_RING/FYVE/PHD"/>
</dbReference>
<dbReference type="Pfam" id="PF00097">
    <property type="entry name" value="zf-C3HC4"/>
    <property type="match status" value="1"/>
</dbReference>
<dbReference type="PROSITE" id="PS00518">
    <property type="entry name" value="ZF_RING_1"/>
    <property type="match status" value="1"/>
</dbReference>